<keyword evidence="2" id="KW-0808">Transferase</keyword>
<organism evidence="2 3">
    <name type="scientific">Nocardioides dokdonensis FR1436</name>
    <dbReference type="NCBI Taxonomy" id="1300347"/>
    <lineage>
        <taxon>Bacteria</taxon>
        <taxon>Bacillati</taxon>
        <taxon>Actinomycetota</taxon>
        <taxon>Actinomycetes</taxon>
        <taxon>Propionibacteriales</taxon>
        <taxon>Nocardioidaceae</taxon>
        <taxon>Nocardioides</taxon>
    </lineage>
</organism>
<dbReference type="PATRIC" id="fig|1300347.3.peg.862"/>
<dbReference type="GO" id="GO:0004674">
    <property type="term" value="F:protein serine/threonine kinase activity"/>
    <property type="evidence" value="ECO:0007669"/>
    <property type="project" value="UniProtKB-EC"/>
</dbReference>
<sequence length="330" mass="36207">MHLWVREKMSHVSDSRPAPCCVPAQRAAPAPARARHADDVAARPRSTRGQVLVPAGSFAMGDAFDEGYAADGETPVHEVQVAAFRMDATAVTNVAFATFCKDTGYVTQAEELGVSAVFHLAYEGDRRDVLHPVAEAPWWWAVRGASWRHPGGPASSIQARQNHPVVHVTWHDAVAYCAWAGKRLPTEAEWEYAARGGLAGARFAWGDELTPRGRWQCNIWQGDFPRANTEDDGHLATAPVRTYRANGHGLWQTAGNVWEWCSDWFDPAYYRVSPVVDPRGPDSGSARVVRGGSYLCHDSYCHRYRVAARSSSTPDSASGNMGFRCANDAD</sequence>
<name>A0A1A9GG90_9ACTN</name>
<keyword evidence="2" id="KW-0418">Kinase</keyword>
<dbReference type="InterPro" id="IPR042095">
    <property type="entry name" value="SUMF_sf"/>
</dbReference>
<dbReference type="Gene3D" id="3.90.1580.10">
    <property type="entry name" value="paralog of FGE (formylglycine-generating enzyme)"/>
    <property type="match status" value="1"/>
</dbReference>
<dbReference type="PANTHER" id="PTHR23150">
    <property type="entry name" value="SULFATASE MODIFYING FACTOR 1, 2"/>
    <property type="match status" value="1"/>
</dbReference>
<dbReference type="PANTHER" id="PTHR23150:SF19">
    <property type="entry name" value="FORMYLGLYCINE-GENERATING ENZYME"/>
    <property type="match status" value="1"/>
</dbReference>
<evidence type="ECO:0000259" key="1">
    <source>
        <dbReference type="Pfam" id="PF03781"/>
    </source>
</evidence>
<dbReference type="InterPro" id="IPR051043">
    <property type="entry name" value="Sulfatase_Mod_Factor_Kinase"/>
</dbReference>
<dbReference type="Proteomes" id="UP000077868">
    <property type="component" value="Chromosome"/>
</dbReference>
<feature type="domain" description="Sulfatase-modifying factor enzyme-like" evidence="1">
    <location>
        <begin position="48"/>
        <end position="326"/>
    </location>
</feature>
<dbReference type="EMBL" id="CP015079">
    <property type="protein sequence ID" value="ANH37307.1"/>
    <property type="molecule type" value="Genomic_DNA"/>
</dbReference>
<evidence type="ECO:0000313" key="3">
    <source>
        <dbReference type="Proteomes" id="UP000077868"/>
    </source>
</evidence>
<dbReference type="InterPro" id="IPR005532">
    <property type="entry name" value="SUMF_dom"/>
</dbReference>
<dbReference type="Pfam" id="PF03781">
    <property type="entry name" value="FGE-sulfatase"/>
    <property type="match status" value="1"/>
</dbReference>
<dbReference type="KEGG" id="ndk:I601_0861"/>
<dbReference type="SUPFAM" id="SSF56436">
    <property type="entry name" value="C-type lectin-like"/>
    <property type="match status" value="1"/>
</dbReference>
<protein>
    <submittedName>
        <fullName evidence="2">Serine/threonine-protein kinase pkn1</fullName>
        <ecNumber evidence="2">2.7.11.1</ecNumber>
    </submittedName>
</protein>
<dbReference type="GO" id="GO:0120147">
    <property type="term" value="F:formylglycine-generating oxidase activity"/>
    <property type="evidence" value="ECO:0007669"/>
    <property type="project" value="TreeGrafter"/>
</dbReference>
<reference evidence="2 3" key="1">
    <citation type="submission" date="2016-03" db="EMBL/GenBank/DDBJ databases">
        <title>Complete genome sequence of a soil Actinobacterium, Nocardioides dokdonensis FR1436.</title>
        <authorList>
            <person name="Kwon S.-K."/>
            <person name="Kim K."/>
            <person name="Kim J.F."/>
        </authorList>
    </citation>
    <scope>NUCLEOTIDE SEQUENCE [LARGE SCALE GENOMIC DNA]</scope>
    <source>
        <strain evidence="2 3">FR1436</strain>
    </source>
</reference>
<dbReference type="STRING" id="1300347.I601_0861"/>
<dbReference type="InterPro" id="IPR016187">
    <property type="entry name" value="CTDL_fold"/>
</dbReference>
<accession>A0A1A9GG90</accession>
<dbReference type="AlphaFoldDB" id="A0A1A9GG90"/>
<evidence type="ECO:0000313" key="2">
    <source>
        <dbReference type="EMBL" id="ANH37307.1"/>
    </source>
</evidence>
<proteinExistence type="predicted"/>
<gene>
    <name evidence="2" type="primary">pkn1</name>
    <name evidence="2" type="ORF">I601_0861</name>
</gene>
<keyword evidence="3" id="KW-1185">Reference proteome</keyword>
<dbReference type="EC" id="2.7.11.1" evidence="2"/>